<gene>
    <name evidence="1" type="ORF">SPELUC_LOCUS11662</name>
</gene>
<sequence length="233" mass="26929">MLALNQSTKKKRAMTTFRKKKPTEKNINFTIYELRKLKRQSETTNHQENSDDEDGSSRQEHRHEYKRIVKDDVRKEGPEVDKHVLISGPPGSSIAKQEAALKEARRILKAEENRQKRLGIKEKIKPVVTVIDELDSVGIKDTNANNSSSRDEVNGLLRLFDDINQEKLNIIVIGITNYPEALDDALVRAGRFGRKIEVGYPTDEEMDKLFDFLEKEMKSERGYKLLASKKWCW</sequence>
<protein>
    <submittedName>
        <fullName evidence="1">7276_t:CDS:1</fullName>
    </submittedName>
</protein>
<organism evidence="1 2">
    <name type="scientific">Cetraspora pellucida</name>
    <dbReference type="NCBI Taxonomy" id="1433469"/>
    <lineage>
        <taxon>Eukaryota</taxon>
        <taxon>Fungi</taxon>
        <taxon>Fungi incertae sedis</taxon>
        <taxon>Mucoromycota</taxon>
        <taxon>Glomeromycotina</taxon>
        <taxon>Glomeromycetes</taxon>
        <taxon>Diversisporales</taxon>
        <taxon>Gigasporaceae</taxon>
        <taxon>Cetraspora</taxon>
    </lineage>
</organism>
<proteinExistence type="predicted"/>
<accession>A0ACA9PIF5</accession>
<evidence type="ECO:0000313" key="1">
    <source>
        <dbReference type="EMBL" id="CAG8708308.1"/>
    </source>
</evidence>
<dbReference type="EMBL" id="CAJVPW010025320">
    <property type="protein sequence ID" value="CAG8708308.1"/>
    <property type="molecule type" value="Genomic_DNA"/>
</dbReference>
<feature type="non-terminal residue" evidence="1">
    <location>
        <position position="233"/>
    </location>
</feature>
<keyword evidence="2" id="KW-1185">Reference proteome</keyword>
<reference evidence="1" key="1">
    <citation type="submission" date="2021-06" db="EMBL/GenBank/DDBJ databases">
        <authorList>
            <person name="Kallberg Y."/>
            <person name="Tangrot J."/>
            <person name="Rosling A."/>
        </authorList>
    </citation>
    <scope>NUCLEOTIDE SEQUENCE</scope>
    <source>
        <strain evidence="1">28 12/20/2015</strain>
    </source>
</reference>
<name>A0ACA9PIF5_9GLOM</name>
<dbReference type="Proteomes" id="UP000789366">
    <property type="component" value="Unassembled WGS sequence"/>
</dbReference>
<evidence type="ECO:0000313" key="2">
    <source>
        <dbReference type="Proteomes" id="UP000789366"/>
    </source>
</evidence>
<comment type="caution">
    <text evidence="1">The sequence shown here is derived from an EMBL/GenBank/DDBJ whole genome shotgun (WGS) entry which is preliminary data.</text>
</comment>